<dbReference type="PROSITE" id="PS50297">
    <property type="entry name" value="ANK_REP_REGION"/>
    <property type="match status" value="7"/>
</dbReference>
<keyword evidence="2 3" id="KW-0040">ANK repeat</keyword>
<dbReference type="InterPro" id="IPR036770">
    <property type="entry name" value="Ankyrin_rpt-contain_sf"/>
</dbReference>
<feature type="repeat" description="ANK" evidence="3">
    <location>
        <begin position="585"/>
        <end position="617"/>
    </location>
</feature>
<gene>
    <name evidence="4" type="ORF">C8A04DRAFT_29913</name>
</gene>
<comment type="caution">
    <text evidence="4">The sequence shown here is derived from an EMBL/GenBank/DDBJ whole genome shotgun (WGS) entry which is preliminary data.</text>
</comment>
<protein>
    <submittedName>
        <fullName evidence="4">Ankyrin repeat-containing domain protein</fullName>
    </submittedName>
</protein>
<dbReference type="GeneID" id="87817794"/>
<proteinExistence type="predicted"/>
<keyword evidence="1" id="KW-0677">Repeat</keyword>
<accession>A0AAN6ZLX7</accession>
<dbReference type="PROSITE" id="PS50088">
    <property type="entry name" value="ANK_REPEAT"/>
    <property type="match status" value="7"/>
</dbReference>
<name>A0AAN6ZLX7_9PEZI</name>
<keyword evidence="5" id="KW-1185">Reference proteome</keyword>
<evidence type="ECO:0000256" key="1">
    <source>
        <dbReference type="ARBA" id="ARBA00022737"/>
    </source>
</evidence>
<dbReference type="PANTHER" id="PTHR24198">
    <property type="entry name" value="ANKYRIN REPEAT AND PROTEIN KINASE DOMAIN-CONTAINING PROTEIN"/>
    <property type="match status" value="1"/>
</dbReference>
<dbReference type="Pfam" id="PF12796">
    <property type="entry name" value="Ank_2"/>
    <property type="match status" value="3"/>
</dbReference>
<evidence type="ECO:0000256" key="3">
    <source>
        <dbReference type="PROSITE-ProRule" id="PRU00023"/>
    </source>
</evidence>
<feature type="repeat" description="ANK" evidence="3">
    <location>
        <begin position="190"/>
        <end position="222"/>
    </location>
</feature>
<feature type="repeat" description="ANK" evidence="3">
    <location>
        <begin position="223"/>
        <end position="255"/>
    </location>
</feature>
<dbReference type="SUPFAM" id="SSF48403">
    <property type="entry name" value="Ankyrin repeat"/>
    <property type="match status" value="2"/>
</dbReference>
<evidence type="ECO:0000313" key="5">
    <source>
        <dbReference type="Proteomes" id="UP001302676"/>
    </source>
</evidence>
<dbReference type="Pfam" id="PF00023">
    <property type="entry name" value="Ank"/>
    <property type="match status" value="1"/>
</dbReference>
<dbReference type="Gene3D" id="1.25.40.20">
    <property type="entry name" value="Ankyrin repeat-containing domain"/>
    <property type="match status" value="4"/>
</dbReference>
<dbReference type="AlphaFoldDB" id="A0AAN6ZLX7"/>
<reference evidence="4" key="2">
    <citation type="submission" date="2023-05" db="EMBL/GenBank/DDBJ databases">
        <authorList>
            <consortium name="Lawrence Berkeley National Laboratory"/>
            <person name="Steindorff A."/>
            <person name="Hensen N."/>
            <person name="Bonometti L."/>
            <person name="Westerberg I."/>
            <person name="Brannstrom I.O."/>
            <person name="Guillou S."/>
            <person name="Cros-Aarteil S."/>
            <person name="Calhoun S."/>
            <person name="Haridas S."/>
            <person name="Kuo A."/>
            <person name="Mondo S."/>
            <person name="Pangilinan J."/>
            <person name="Riley R."/>
            <person name="Labutti K."/>
            <person name="Andreopoulos B."/>
            <person name="Lipzen A."/>
            <person name="Chen C."/>
            <person name="Yanf M."/>
            <person name="Daum C."/>
            <person name="Ng V."/>
            <person name="Clum A."/>
            <person name="Ohm R."/>
            <person name="Martin F."/>
            <person name="Silar P."/>
            <person name="Natvig D."/>
            <person name="Lalanne C."/>
            <person name="Gautier V."/>
            <person name="Ament-Velasquez S.L."/>
            <person name="Kruys A."/>
            <person name="Hutchinson M.I."/>
            <person name="Powell A.J."/>
            <person name="Barry K."/>
            <person name="Miller A.N."/>
            <person name="Grigoriev I.V."/>
            <person name="Debuchy R."/>
            <person name="Gladieux P."/>
            <person name="Thoren M.H."/>
            <person name="Johannesson H."/>
        </authorList>
    </citation>
    <scope>NUCLEOTIDE SEQUENCE</scope>
    <source>
        <strain evidence="4">CBS 141.50</strain>
    </source>
</reference>
<feature type="repeat" description="ANK" evidence="3">
    <location>
        <begin position="657"/>
        <end position="690"/>
    </location>
</feature>
<feature type="repeat" description="ANK" evidence="3">
    <location>
        <begin position="693"/>
        <end position="725"/>
    </location>
</feature>
<dbReference type="PANTHER" id="PTHR24198:SF165">
    <property type="entry name" value="ANKYRIN REPEAT-CONTAINING PROTEIN-RELATED"/>
    <property type="match status" value="1"/>
</dbReference>
<dbReference type="PRINTS" id="PR01415">
    <property type="entry name" value="ANKYRIN"/>
</dbReference>
<feature type="repeat" description="ANK" evidence="3">
    <location>
        <begin position="620"/>
        <end position="654"/>
    </location>
</feature>
<sequence length="758" mass="80614">MGLGSSEASLSTLTLALHQSPPLKGLAAAHHLASILEQAVPSLTADAVKQFLWQLLHPSAHSYGSQMAELVFGLISNNLVAAEGMKHFLNYVTRHIPQRTVHALFCVDTITVDAVAIKLLNTAVENGDESALEILLEAGINQKRIAGRKGTDLLRAAIQAEKVKVAERLLCAGTNPNPGELVDVAWGTYNSTTPLHAAVSLGETDLVKRLLDAGAQVDRPDLNGNTALALAVKHGELACASLLLGAGADVTTRGALDYAFLVQGSDMCQLLSERSAENQQMSVSLWEILSAARRGVRPLQAYLQDRIHVPEAVRQEFLEKALVSACCYPRHEAAVDALLASGVDPNVEELMSNAGGMSPLYWAVWDGSSRAVGSLLGRGAKVSGDVIQAASTSLYMLRILTDHGVRLDLLGKFGLPAALLAHNMNTLRFLLQAGADVDSLGTFNRESPIEMAVSGGNLQAVKLLILSGADKNDYLMGRAANRAAALGRLEIPKALVESGVPINEPTNRGATVLEACARCRLACRSEIFHYLLEAGTEILHAGHNDPYRECDSLLTELIKHPQDDGLVRLVLDAGVQVNVRGIGRYSQTAIQAAAAQGDLDLVKELCRRGAEINAPAGFAYQRTALQAACNRTVVNMDLVKFLLEQGADVNAKGGTCGGVTALQAAAIQGHTNLAIMLIKDFGADVNADPAIQDGRTALEGAAEHGRLDLVQILLNAGAKPRKGEAGFKNVIKLAEEQAEGRWAVADLVRSYERGLNQV</sequence>
<reference evidence="4" key="1">
    <citation type="journal article" date="2023" name="Mol. Phylogenet. Evol.">
        <title>Genome-scale phylogeny and comparative genomics of the fungal order Sordariales.</title>
        <authorList>
            <person name="Hensen N."/>
            <person name="Bonometti L."/>
            <person name="Westerberg I."/>
            <person name="Brannstrom I.O."/>
            <person name="Guillou S."/>
            <person name="Cros-Aarteil S."/>
            <person name="Calhoun S."/>
            <person name="Haridas S."/>
            <person name="Kuo A."/>
            <person name="Mondo S."/>
            <person name="Pangilinan J."/>
            <person name="Riley R."/>
            <person name="LaButti K."/>
            <person name="Andreopoulos B."/>
            <person name="Lipzen A."/>
            <person name="Chen C."/>
            <person name="Yan M."/>
            <person name="Daum C."/>
            <person name="Ng V."/>
            <person name="Clum A."/>
            <person name="Steindorff A."/>
            <person name="Ohm R.A."/>
            <person name="Martin F."/>
            <person name="Silar P."/>
            <person name="Natvig D.O."/>
            <person name="Lalanne C."/>
            <person name="Gautier V."/>
            <person name="Ament-Velasquez S.L."/>
            <person name="Kruys A."/>
            <person name="Hutchinson M.I."/>
            <person name="Powell A.J."/>
            <person name="Barry K."/>
            <person name="Miller A.N."/>
            <person name="Grigoriev I.V."/>
            <person name="Debuchy R."/>
            <person name="Gladieux P."/>
            <person name="Hiltunen Thoren M."/>
            <person name="Johannesson H."/>
        </authorList>
    </citation>
    <scope>NUCLEOTIDE SEQUENCE</scope>
    <source>
        <strain evidence="4">CBS 141.50</strain>
    </source>
</reference>
<evidence type="ECO:0000256" key="2">
    <source>
        <dbReference type="ARBA" id="ARBA00023043"/>
    </source>
</evidence>
<dbReference type="InterPro" id="IPR002110">
    <property type="entry name" value="Ankyrin_rpt"/>
</dbReference>
<feature type="repeat" description="ANK" evidence="3">
    <location>
        <begin position="444"/>
        <end position="472"/>
    </location>
</feature>
<dbReference type="RefSeq" id="XP_062635835.1">
    <property type="nucleotide sequence ID" value="XM_062781181.1"/>
</dbReference>
<organism evidence="4 5">
    <name type="scientific">Dichotomopilus funicola</name>
    <dbReference type="NCBI Taxonomy" id="1934379"/>
    <lineage>
        <taxon>Eukaryota</taxon>
        <taxon>Fungi</taxon>
        <taxon>Dikarya</taxon>
        <taxon>Ascomycota</taxon>
        <taxon>Pezizomycotina</taxon>
        <taxon>Sordariomycetes</taxon>
        <taxon>Sordariomycetidae</taxon>
        <taxon>Sordariales</taxon>
        <taxon>Chaetomiaceae</taxon>
        <taxon>Dichotomopilus</taxon>
    </lineage>
</organism>
<dbReference type="SMART" id="SM00248">
    <property type="entry name" value="ANK"/>
    <property type="match status" value="13"/>
</dbReference>
<dbReference type="Proteomes" id="UP001302676">
    <property type="component" value="Unassembled WGS sequence"/>
</dbReference>
<evidence type="ECO:0000313" key="4">
    <source>
        <dbReference type="EMBL" id="KAK4142464.1"/>
    </source>
</evidence>
<dbReference type="EMBL" id="MU853597">
    <property type="protein sequence ID" value="KAK4142464.1"/>
    <property type="molecule type" value="Genomic_DNA"/>
</dbReference>